<feature type="signal peptide" evidence="1">
    <location>
        <begin position="1"/>
        <end position="24"/>
    </location>
</feature>
<keyword evidence="1" id="KW-0732">Signal</keyword>
<protein>
    <submittedName>
        <fullName evidence="2">Putative lumazine-binding protein</fullName>
    </submittedName>
</protein>
<dbReference type="OrthoDB" id="764454at2"/>
<evidence type="ECO:0000256" key="1">
    <source>
        <dbReference type="SAM" id="SignalP"/>
    </source>
</evidence>
<dbReference type="EMBL" id="SMBZ01000014">
    <property type="protein sequence ID" value="TCV15173.1"/>
    <property type="molecule type" value="Genomic_DNA"/>
</dbReference>
<keyword evidence="3" id="KW-1185">Reference proteome</keyword>
<organism evidence="2 3">
    <name type="scientific">Sphingobacterium alimentarium</name>
    <dbReference type="NCBI Taxonomy" id="797292"/>
    <lineage>
        <taxon>Bacteria</taxon>
        <taxon>Pseudomonadati</taxon>
        <taxon>Bacteroidota</taxon>
        <taxon>Sphingobacteriia</taxon>
        <taxon>Sphingobacteriales</taxon>
        <taxon>Sphingobacteriaceae</taxon>
        <taxon>Sphingobacterium</taxon>
    </lineage>
</organism>
<dbReference type="Gene3D" id="3.10.450.50">
    <property type="match status" value="1"/>
</dbReference>
<evidence type="ECO:0000313" key="3">
    <source>
        <dbReference type="Proteomes" id="UP000295197"/>
    </source>
</evidence>
<gene>
    <name evidence="2" type="ORF">EDC17_10148</name>
</gene>
<dbReference type="Pfam" id="PF12893">
    <property type="entry name" value="Lumazine_bd_2"/>
    <property type="match status" value="1"/>
</dbReference>
<dbReference type="SUPFAM" id="SSF54427">
    <property type="entry name" value="NTF2-like"/>
    <property type="match status" value="1"/>
</dbReference>
<sequence length="141" mass="16065">MKRNIKTIAVLFIALVTTVFYAHADIKPYKDLDSKEVIMNYVGASLLGHSDYTKYMFADDFTYSNTANSDVHGKKEYLKFLKDVKSLKLNCTQQLEVLDQMGNTAIGKVTMDFGHFSRVDYITLILSEEGWKISKVVTTYP</sequence>
<dbReference type="RefSeq" id="WP_132777353.1">
    <property type="nucleotide sequence ID" value="NZ_SMBZ01000014.1"/>
</dbReference>
<reference evidence="2 3" key="1">
    <citation type="submission" date="2019-03" db="EMBL/GenBank/DDBJ databases">
        <title>Genomic Encyclopedia of Type Strains, Phase IV (KMG-IV): sequencing the most valuable type-strain genomes for metagenomic binning, comparative biology and taxonomic classification.</title>
        <authorList>
            <person name="Goeker M."/>
        </authorList>
    </citation>
    <scope>NUCLEOTIDE SEQUENCE [LARGE SCALE GENOMIC DNA]</scope>
    <source>
        <strain evidence="2 3">DSM 22362</strain>
    </source>
</reference>
<dbReference type="InterPro" id="IPR039437">
    <property type="entry name" value="FrzH/put_lumazine-bd"/>
</dbReference>
<evidence type="ECO:0000313" key="2">
    <source>
        <dbReference type="EMBL" id="TCV15173.1"/>
    </source>
</evidence>
<feature type="chain" id="PRO_5020871708" evidence="1">
    <location>
        <begin position="25"/>
        <end position="141"/>
    </location>
</feature>
<comment type="caution">
    <text evidence="2">The sequence shown here is derived from an EMBL/GenBank/DDBJ whole genome shotgun (WGS) entry which is preliminary data.</text>
</comment>
<accession>A0A4R3VYI6</accession>
<name>A0A4R3VYI6_9SPHI</name>
<dbReference type="AlphaFoldDB" id="A0A4R3VYI6"/>
<proteinExistence type="predicted"/>
<dbReference type="Proteomes" id="UP000295197">
    <property type="component" value="Unassembled WGS sequence"/>
</dbReference>
<dbReference type="InterPro" id="IPR032710">
    <property type="entry name" value="NTF2-like_dom_sf"/>
</dbReference>